<evidence type="ECO:0000256" key="3">
    <source>
        <dbReference type="PIRSR" id="PIRSR016184-1"/>
    </source>
</evidence>
<keyword evidence="5" id="KW-1185">Reference proteome</keyword>
<dbReference type="EMBL" id="CP011013">
    <property type="protein sequence ID" value="AJT49947.1"/>
    <property type="molecule type" value="Genomic_DNA"/>
</dbReference>
<dbReference type="NCBIfam" id="TIGR00654">
    <property type="entry name" value="PhzF_family"/>
    <property type="match status" value="1"/>
</dbReference>
<dbReference type="Proteomes" id="UP000003645">
    <property type="component" value="Chromosome"/>
</dbReference>
<dbReference type="KEGG" id="lmu:LBLM1_01765"/>
<dbReference type="Pfam" id="PF02567">
    <property type="entry name" value="PhzC-PhzF"/>
    <property type="match status" value="1"/>
</dbReference>
<gene>
    <name evidence="4" type="ORF">LBLM1_01765</name>
</gene>
<evidence type="ECO:0000256" key="2">
    <source>
        <dbReference type="ARBA" id="ARBA00023235"/>
    </source>
</evidence>
<accession>A0A0D4CIG4</accession>
<organism evidence="4 5">
    <name type="scientific">Limosilactobacillus mucosae LM1</name>
    <dbReference type="NCBI Taxonomy" id="1130798"/>
    <lineage>
        <taxon>Bacteria</taxon>
        <taxon>Bacillati</taxon>
        <taxon>Bacillota</taxon>
        <taxon>Bacilli</taxon>
        <taxon>Lactobacillales</taxon>
        <taxon>Lactobacillaceae</taxon>
        <taxon>Limosilactobacillus</taxon>
    </lineage>
</organism>
<evidence type="ECO:0000256" key="1">
    <source>
        <dbReference type="ARBA" id="ARBA00008270"/>
    </source>
</evidence>
<dbReference type="AlphaFoldDB" id="A0A0D4CIG4"/>
<dbReference type="Gene3D" id="3.10.310.10">
    <property type="entry name" value="Diaminopimelate Epimerase, Chain A, domain 1"/>
    <property type="match status" value="2"/>
</dbReference>
<reference evidence="4 5" key="1">
    <citation type="journal article" date="2012" name="J. Bacteriol.">
        <title>Genome sequence of Lactobacillus mucosae LM1, isolated from piglet feces.</title>
        <authorList>
            <person name="Lee J.H."/>
            <person name="Valeriano V.D."/>
            <person name="Shin Y.R."/>
            <person name="Chae J.P."/>
            <person name="Kim G.B."/>
            <person name="Ham J.S."/>
            <person name="Chun J."/>
            <person name="Kang D.K."/>
        </authorList>
    </citation>
    <scope>NUCLEOTIDE SEQUENCE [LARGE SCALE GENOMIC DNA]</scope>
    <source>
        <strain evidence="4 5">LM1</strain>
    </source>
</reference>
<proteinExistence type="inferred from homology"/>
<evidence type="ECO:0000313" key="5">
    <source>
        <dbReference type="Proteomes" id="UP000003645"/>
    </source>
</evidence>
<dbReference type="HOGENOM" id="CLU_048756_2_2_9"/>
<comment type="similarity">
    <text evidence="1">Belongs to the PhzF family.</text>
</comment>
<keyword evidence="2" id="KW-0413">Isomerase</keyword>
<protein>
    <submittedName>
        <fullName evidence="4">Phenazine biosynthesis protein</fullName>
    </submittedName>
</protein>
<sequence length="260" mass="29048">MKMYIADAFTNKLFQGNPAAICFVDQWPSEQLMKNIAKENRFSETAFTIKKDSSHYLLRWFTPGGEIDLCGHATLATAFIIFQTDAPHDTATITFTTTKSGNLTVTKKGDRYEMSFPSYELKQVPVTSEMTAAFGAQPKEAYIGRDLLCVFDDEKTVRDMEPDQEKLSHLDGLLQHATALGKDYDCVSRSFAPKLDVPEDPVCGSGHCHIIPYWSHKLNKTKLIAYQASERDGVLYCEYSGKTTKLAGQAVLYSTAELNV</sequence>
<name>A0A0D4CIG4_LIMMU</name>
<evidence type="ECO:0000313" key="4">
    <source>
        <dbReference type="EMBL" id="AJT49947.1"/>
    </source>
</evidence>
<dbReference type="OrthoDB" id="9788221at2"/>
<dbReference type="PANTHER" id="PTHR13774:SF17">
    <property type="entry name" value="PHENAZINE BIOSYNTHESIS-LIKE DOMAIN-CONTAINING PROTEIN"/>
    <property type="match status" value="1"/>
</dbReference>
<dbReference type="PANTHER" id="PTHR13774">
    <property type="entry name" value="PHENAZINE BIOSYNTHESIS PROTEIN"/>
    <property type="match status" value="1"/>
</dbReference>
<dbReference type="InterPro" id="IPR003719">
    <property type="entry name" value="Phenazine_PhzF-like"/>
</dbReference>
<dbReference type="RefSeq" id="WP_006500196.1">
    <property type="nucleotide sequence ID" value="NZ_CP011013.1"/>
</dbReference>
<dbReference type="SUPFAM" id="SSF54506">
    <property type="entry name" value="Diaminopimelate epimerase-like"/>
    <property type="match status" value="1"/>
</dbReference>
<dbReference type="GO" id="GO:0005737">
    <property type="term" value="C:cytoplasm"/>
    <property type="evidence" value="ECO:0007669"/>
    <property type="project" value="TreeGrafter"/>
</dbReference>
<dbReference type="GO" id="GO:0016853">
    <property type="term" value="F:isomerase activity"/>
    <property type="evidence" value="ECO:0007669"/>
    <property type="project" value="UniProtKB-KW"/>
</dbReference>
<dbReference type="PIRSF" id="PIRSF016184">
    <property type="entry name" value="PhzC_PhzF"/>
    <property type="match status" value="1"/>
</dbReference>
<feature type="active site" evidence="3">
    <location>
        <position position="44"/>
    </location>
</feature>